<dbReference type="AlphaFoldDB" id="A0A937L4Q0"/>
<dbReference type="GO" id="GO:0032259">
    <property type="term" value="P:methylation"/>
    <property type="evidence" value="ECO:0007669"/>
    <property type="project" value="UniProtKB-KW"/>
</dbReference>
<dbReference type="EMBL" id="JADHOK010000002">
    <property type="protein sequence ID" value="MBL6761127.1"/>
    <property type="molecule type" value="Genomic_DNA"/>
</dbReference>
<dbReference type="Gene3D" id="3.40.1280.10">
    <property type="match status" value="1"/>
</dbReference>
<dbReference type="GO" id="GO:0003723">
    <property type="term" value="F:RNA binding"/>
    <property type="evidence" value="ECO:0007669"/>
    <property type="project" value="InterPro"/>
</dbReference>
<name>A0A937L4Q0_9PROT</name>
<organism evidence="4 5">
    <name type="scientific">PS1 clade bacterium</name>
    <dbReference type="NCBI Taxonomy" id="2175152"/>
    <lineage>
        <taxon>Bacteria</taxon>
        <taxon>Pseudomonadati</taxon>
        <taxon>Pseudomonadota</taxon>
        <taxon>Alphaproteobacteria</taxon>
        <taxon>PS1 clade</taxon>
    </lineage>
</organism>
<feature type="domain" description="tRNA/rRNA methyltransferase SpoU type" evidence="3">
    <location>
        <begin position="7"/>
        <end position="138"/>
    </location>
</feature>
<dbReference type="InterPro" id="IPR029028">
    <property type="entry name" value="Alpha/beta_knot_MTases"/>
</dbReference>
<dbReference type="PANTHER" id="PTHR43191">
    <property type="entry name" value="RRNA METHYLTRANSFERASE 3"/>
    <property type="match status" value="1"/>
</dbReference>
<proteinExistence type="predicted"/>
<reference evidence="4" key="1">
    <citation type="submission" date="2020-10" db="EMBL/GenBank/DDBJ databases">
        <title>Microbiome of the Black Sea water column analyzed by genome centric metagenomics.</title>
        <authorList>
            <person name="Cabello-Yeves P.J."/>
            <person name="Callieri C."/>
            <person name="Picazo A."/>
            <person name="Mehrshad M."/>
            <person name="Haro-Moreno J.M."/>
            <person name="Roda-Garcia J."/>
            <person name="Dzembekova N."/>
            <person name="Slabakova V."/>
            <person name="Slabakova N."/>
            <person name="Moncheva S."/>
            <person name="Rodriguez-Valera F."/>
        </authorList>
    </citation>
    <scope>NUCLEOTIDE SEQUENCE</scope>
    <source>
        <strain evidence="4">BS307-5m-G5</strain>
    </source>
</reference>
<evidence type="ECO:0000313" key="5">
    <source>
        <dbReference type="Proteomes" id="UP000785783"/>
    </source>
</evidence>
<evidence type="ECO:0000256" key="2">
    <source>
        <dbReference type="ARBA" id="ARBA00022679"/>
    </source>
</evidence>
<dbReference type="InterPro" id="IPR029026">
    <property type="entry name" value="tRNA_m1G_MTases_N"/>
</dbReference>
<dbReference type="PANTHER" id="PTHR43191:SF7">
    <property type="entry name" value="OBP33PEP LIKE PROTEIN"/>
    <property type="match status" value="1"/>
</dbReference>
<dbReference type="Proteomes" id="UP000785783">
    <property type="component" value="Unassembled WGS sequence"/>
</dbReference>
<sequence>MKGYFAIGIERASKPMNTGNLMRSAHAFGAAFIFTVEAHYRVREARSDTSKTPHSVPWYDWSDIDAMELPKQCSLVGVELTDEAVDLPSFTHPRCAAYVMGPERGDLSAAMRAKCDHLIRIPTRFCVNVQIAGAIVMYDRLQSLGQFSARPIMPGGEKGVQFTP</sequence>
<protein>
    <submittedName>
        <fullName evidence="4">RNA methyltransferase</fullName>
    </submittedName>
</protein>
<keyword evidence="1 4" id="KW-0489">Methyltransferase</keyword>
<accession>A0A937L4Q0</accession>
<dbReference type="CDD" id="cd18098">
    <property type="entry name" value="SpoU-like"/>
    <property type="match status" value="1"/>
</dbReference>
<gene>
    <name evidence="4" type="ORF">ISQ19_00345</name>
</gene>
<dbReference type="InterPro" id="IPR051259">
    <property type="entry name" value="rRNA_Methyltransferase"/>
</dbReference>
<evidence type="ECO:0000259" key="3">
    <source>
        <dbReference type="Pfam" id="PF00588"/>
    </source>
</evidence>
<dbReference type="InterPro" id="IPR001537">
    <property type="entry name" value="SpoU_MeTrfase"/>
</dbReference>
<dbReference type="GO" id="GO:0008173">
    <property type="term" value="F:RNA methyltransferase activity"/>
    <property type="evidence" value="ECO:0007669"/>
    <property type="project" value="InterPro"/>
</dbReference>
<keyword evidence="2" id="KW-0808">Transferase</keyword>
<dbReference type="GO" id="GO:0006396">
    <property type="term" value="P:RNA processing"/>
    <property type="evidence" value="ECO:0007669"/>
    <property type="project" value="InterPro"/>
</dbReference>
<evidence type="ECO:0000313" key="4">
    <source>
        <dbReference type="EMBL" id="MBL6761127.1"/>
    </source>
</evidence>
<dbReference type="Pfam" id="PF00588">
    <property type="entry name" value="SpoU_methylase"/>
    <property type="match status" value="1"/>
</dbReference>
<evidence type="ECO:0000256" key="1">
    <source>
        <dbReference type="ARBA" id="ARBA00022603"/>
    </source>
</evidence>
<dbReference type="SUPFAM" id="SSF75217">
    <property type="entry name" value="alpha/beta knot"/>
    <property type="match status" value="1"/>
</dbReference>
<comment type="caution">
    <text evidence="4">The sequence shown here is derived from an EMBL/GenBank/DDBJ whole genome shotgun (WGS) entry which is preliminary data.</text>
</comment>